<feature type="transmembrane region" description="Helical" evidence="7">
    <location>
        <begin position="109"/>
        <end position="130"/>
    </location>
</feature>
<dbReference type="OrthoDB" id="145927at2"/>
<evidence type="ECO:0000313" key="10">
    <source>
        <dbReference type="Proteomes" id="UP000289856"/>
    </source>
</evidence>
<dbReference type="InterPro" id="IPR051393">
    <property type="entry name" value="ABC_transporter_permease"/>
</dbReference>
<dbReference type="Proteomes" id="UP000289856">
    <property type="component" value="Chromosome"/>
</dbReference>
<dbReference type="Gene3D" id="1.10.3720.10">
    <property type="entry name" value="MetI-like"/>
    <property type="match status" value="1"/>
</dbReference>
<feature type="transmembrane region" description="Helical" evidence="7">
    <location>
        <begin position="220"/>
        <end position="239"/>
    </location>
</feature>
<dbReference type="PANTHER" id="PTHR30193:SF37">
    <property type="entry name" value="INNER MEMBRANE ABC TRANSPORTER PERMEASE PROTEIN YCJO"/>
    <property type="match status" value="1"/>
</dbReference>
<dbReference type="GO" id="GO:0055085">
    <property type="term" value="P:transmembrane transport"/>
    <property type="evidence" value="ECO:0007669"/>
    <property type="project" value="InterPro"/>
</dbReference>
<dbReference type="RefSeq" id="WP_130608991.1">
    <property type="nucleotide sequence ID" value="NZ_AP019400.1"/>
</dbReference>
<feature type="domain" description="ABC transmembrane type-1" evidence="8">
    <location>
        <begin position="72"/>
        <end position="286"/>
    </location>
</feature>
<dbReference type="InterPro" id="IPR035906">
    <property type="entry name" value="MetI-like_sf"/>
</dbReference>
<reference evidence="9 10" key="1">
    <citation type="submission" date="2019-01" db="EMBL/GenBank/DDBJ databases">
        <title>Complete genome sequence of Cohnella hallensis HS21 isolated from Korean fir (Abies koreana) rhizospheric soil.</title>
        <authorList>
            <person name="Jiang L."/>
            <person name="Kang S.W."/>
            <person name="Kim S."/>
            <person name="Jung J."/>
            <person name="Kim C.Y."/>
            <person name="Kim D.H."/>
            <person name="Kim S.W."/>
            <person name="Lee J."/>
        </authorList>
    </citation>
    <scope>NUCLEOTIDE SEQUENCE [LARGE SCALE GENOMIC DNA]</scope>
    <source>
        <strain evidence="9 10">HS21</strain>
    </source>
</reference>
<feature type="transmembrane region" description="Helical" evidence="7">
    <location>
        <begin position="12"/>
        <end position="39"/>
    </location>
</feature>
<keyword evidence="5 7" id="KW-1133">Transmembrane helix</keyword>
<proteinExistence type="inferred from homology"/>
<dbReference type="CDD" id="cd06261">
    <property type="entry name" value="TM_PBP2"/>
    <property type="match status" value="1"/>
</dbReference>
<evidence type="ECO:0000256" key="2">
    <source>
        <dbReference type="ARBA" id="ARBA00022448"/>
    </source>
</evidence>
<evidence type="ECO:0000256" key="3">
    <source>
        <dbReference type="ARBA" id="ARBA00022475"/>
    </source>
</evidence>
<evidence type="ECO:0000313" key="9">
    <source>
        <dbReference type="EMBL" id="BBI33378.1"/>
    </source>
</evidence>
<gene>
    <name evidence="9" type="ORF">KCTCHS21_27770</name>
</gene>
<keyword evidence="3" id="KW-1003">Cell membrane</keyword>
<keyword evidence="4 7" id="KW-0812">Transmembrane</keyword>
<dbReference type="PANTHER" id="PTHR30193">
    <property type="entry name" value="ABC TRANSPORTER PERMEASE PROTEIN"/>
    <property type="match status" value="1"/>
</dbReference>
<keyword evidence="2 7" id="KW-0813">Transport</keyword>
<protein>
    <submittedName>
        <fullName evidence="9">ABC transporter permease</fullName>
    </submittedName>
</protein>
<evidence type="ECO:0000259" key="8">
    <source>
        <dbReference type="PROSITE" id="PS50928"/>
    </source>
</evidence>
<sequence length="295" mass="33429">MVNNLTYVQQKRILIILFLFVPLLLLCLFSLYPAVYLVYLSLMNWDGYSPVKTWAGFANYKDVFANKEIWQAFSHNFVYLGWGLLQNMLGLLFALMLNSRLRGRNAYRVFLFMPYIMNGVAVAYMFNYVFNSEYGSLNTLLHSVGLDSLAISWFGSPKIVNHVLGFITLWKFLGLNMVIYLAALQSVPADIIEAARIDGASRTQTVFRVVLPNMVRVIELNLFLTIIGTLEIFDLPFLLTKGGPLGASDTFLTKTVEMAFKFNNFGMASAMSLTLIAAVIVILSVQRMVTRRWSD</sequence>
<comment type="similarity">
    <text evidence="7">Belongs to the binding-protein-dependent transport system permease family.</text>
</comment>
<comment type="subcellular location">
    <subcellularLocation>
        <location evidence="1 7">Cell membrane</location>
        <topology evidence="1 7">Multi-pass membrane protein</topology>
    </subcellularLocation>
</comment>
<keyword evidence="6 7" id="KW-0472">Membrane</keyword>
<dbReference type="GO" id="GO:0005886">
    <property type="term" value="C:plasma membrane"/>
    <property type="evidence" value="ECO:0007669"/>
    <property type="project" value="UniProtKB-SubCell"/>
</dbReference>
<evidence type="ECO:0000256" key="7">
    <source>
        <dbReference type="RuleBase" id="RU363032"/>
    </source>
</evidence>
<dbReference type="EMBL" id="AP019400">
    <property type="protein sequence ID" value="BBI33378.1"/>
    <property type="molecule type" value="Genomic_DNA"/>
</dbReference>
<feature type="transmembrane region" description="Helical" evidence="7">
    <location>
        <begin position="265"/>
        <end position="285"/>
    </location>
</feature>
<dbReference type="SUPFAM" id="SSF161098">
    <property type="entry name" value="MetI-like"/>
    <property type="match status" value="1"/>
</dbReference>
<name>A0A3T1D5Q9_9BACL</name>
<keyword evidence="10" id="KW-1185">Reference proteome</keyword>
<organism evidence="9 10">
    <name type="scientific">Cohnella abietis</name>
    <dbReference type="NCBI Taxonomy" id="2507935"/>
    <lineage>
        <taxon>Bacteria</taxon>
        <taxon>Bacillati</taxon>
        <taxon>Bacillota</taxon>
        <taxon>Bacilli</taxon>
        <taxon>Bacillales</taxon>
        <taxon>Paenibacillaceae</taxon>
        <taxon>Cohnella</taxon>
    </lineage>
</organism>
<accession>A0A3T1D5Q9</accession>
<dbReference type="InterPro" id="IPR000515">
    <property type="entry name" value="MetI-like"/>
</dbReference>
<evidence type="ECO:0000256" key="6">
    <source>
        <dbReference type="ARBA" id="ARBA00023136"/>
    </source>
</evidence>
<dbReference type="AlphaFoldDB" id="A0A3T1D5Q9"/>
<feature type="transmembrane region" description="Helical" evidence="7">
    <location>
        <begin position="77"/>
        <end position="97"/>
    </location>
</feature>
<evidence type="ECO:0000256" key="5">
    <source>
        <dbReference type="ARBA" id="ARBA00022989"/>
    </source>
</evidence>
<dbReference type="KEGG" id="cohn:KCTCHS21_27770"/>
<evidence type="ECO:0000256" key="4">
    <source>
        <dbReference type="ARBA" id="ARBA00022692"/>
    </source>
</evidence>
<feature type="transmembrane region" description="Helical" evidence="7">
    <location>
        <begin position="163"/>
        <end position="183"/>
    </location>
</feature>
<evidence type="ECO:0000256" key="1">
    <source>
        <dbReference type="ARBA" id="ARBA00004651"/>
    </source>
</evidence>
<dbReference type="PROSITE" id="PS50928">
    <property type="entry name" value="ABC_TM1"/>
    <property type="match status" value="1"/>
</dbReference>
<dbReference type="Pfam" id="PF00528">
    <property type="entry name" value="BPD_transp_1"/>
    <property type="match status" value="1"/>
</dbReference>